<keyword evidence="3" id="KW-0804">Transcription</keyword>
<dbReference type="GO" id="GO:0003700">
    <property type="term" value="F:DNA-binding transcription factor activity"/>
    <property type="evidence" value="ECO:0007669"/>
    <property type="project" value="InterPro"/>
</dbReference>
<dbReference type="EMBL" id="FLQX01000134">
    <property type="protein sequence ID" value="SBT08343.1"/>
    <property type="molecule type" value="Genomic_DNA"/>
</dbReference>
<protein>
    <submittedName>
        <fullName evidence="6">Transcriptional regulator, AraC family</fullName>
    </submittedName>
</protein>
<sequence>MPYPEKTARPMSGSVPPVGGGPTTTRASVAVAFVDGMLAGLRHAGQATEPLLERAHIPAEVLSDASARVPIDRYAELYNLINHELDDEGFGLFSVPLRAGTFEFLCRSIITAPTLAGAIERSIRFLRLVLPDFAVRLDSRQELAYLVITEARPLHIGRVFAFEWLLRLLHGLFSWLVGRGIVLDSVAFPYPRPEHADDYALIYTAHSIFDAEKLTATFAANLLELPIRRDETALQTFLDGAPGKLTTLYRRDREMVLRVRRALRDALPVPKALAEVACALHISPRTLHRRLEEEGSSFQAVKDALRRDVAINSLAKSGRPVAQIAADLGFADTAAFYRAFLRWTGMAPAHYRRRLQAAGGGVSGRGHDASGPP</sequence>
<organism evidence="6 7">
    <name type="scientific">Candidatus Accumulibacter aalborgensis</name>
    <dbReference type="NCBI Taxonomy" id="1860102"/>
    <lineage>
        <taxon>Bacteria</taxon>
        <taxon>Pseudomonadati</taxon>
        <taxon>Pseudomonadota</taxon>
        <taxon>Betaproteobacteria</taxon>
        <taxon>Candidatus Accumulibacter</taxon>
    </lineage>
</organism>
<gene>
    <name evidence="6" type="ORF">ACCAA_560036</name>
</gene>
<evidence type="ECO:0000313" key="6">
    <source>
        <dbReference type="EMBL" id="SBT08343.1"/>
    </source>
</evidence>
<dbReference type="Gene3D" id="1.10.10.60">
    <property type="entry name" value="Homeodomain-like"/>
    <property type="match status" value="1"/>
</dbReference>
<feature type="domain" description="HTH araC/xylS-type" evidence="5">
    <location>
        <begin position="257"/>
        <end position="354"/>
    </location>
</feature>
<proteinExistence type="predicted"/>
<dbReference type="STRING" id="1860102.ACCAA_560036"/>
<evidence type="ECO:0000256" key="4">
    <source>
        <dbReference type="SAM" id="MobiDB-lite"/>
    </source>
</evidence>
<name>A0A1A8XWF7_9PROT</name>
<dbReference type="InterPro" id="IPR009057">
    <property type="entry name" value="Homeodomain-like_sf"/>
</dbReference>
<evidence type="ECO:0000256" key="3">
    <source>
        <dbReference type="ARBA" id="ARBA00023163"/>
    </source>
</evidence>
<dbReference type="AlphaFoldDB" id="A0A1A8XWF7"/>
<evidence type="ECO:0000256" key="2">
    <source>
        <dbReference type="ARBA" id="ARBA00023125"/>
    </source>
</evidence>
<dbReference type="SUPFAM" id="SSF46689">
    <property type="entry name" value="Homeodomain-like"/>
    <property type="match status" value="1"/>
</dbReference>
<dbReference type="InterPro" id="IPR018060">
    <property type="entry name" value="HTH_AraC"/>
</dbReference>
<feature type="region of interest" description="Disordered" evidence="4">
    <location>
        <begin position="1"/>
        <end position="22"/>
    </location>
</feature>
<dbReference type="GO" id="GO:0000976">
    <property type="term" value="F:transcription cis-regulatory region binding"/>
    <property type="evidence" value="ECO:0007669"/>
    <property type="project" value="TreeGrafter"/>
</dbReference>
<evidence type="ECO:0000313" key="7">
    <source>
        <dbReference type="Proteomes" id="UP000199169"/>
    </source>
</evidence>
<dbReference type="InterPro" id="IPR032687">
    <property type="entry name" value="AraC-type_N"/>
</dbReference>
<dbReference type="Pfam" id="PF12833">
    <property type="entry name" value="HTH_18"/>
    <property type="match status" value="1"/>
</dbReference>
<dbReference type="SMART" id="SM00342">
    <property type="entry name" value="HTH_ARAC"/>
    <property type="match status" value="1"/>
</dbReference>
<dbReference type="Proteomes" id="UP000199169">
    <property type="component" value="Unassembled WGS sequence"/>
</dbReference>
<accession>A0A1A8XWF7</accession>
<keyword evidence="1" id="KW-0805">Transcription regulation</keyword>
<dbReference type="GO" id="GO:0005829">
    <property type="term" value="C:cytosol"/>
    <property type="evidence" value="ECO:0007669"/>
    <property type="project" value="TreeGrafter"/>
</dbReference>
<evidence type="ECO:0000256" key="1">
    <source>
        <dbReference type="ARBA" id="ARBA00023015"/>
    </source>
</evidence>
<dbReference type="PANTHER" id="PTHR47894:SF1">
    <property type="entry name" value="HTH-TYPE TRANSCRIPTIONAL REGULATOR VQSM"/>
    <property type="match status" value="1"/>
</dbReference>
<dbReference type="PROSITE" id="PS01124">
    <property type="entry name" value="HTH_ARAC_FAMILY_2"/>
    <property type="match status" value="1"/>
</dbReference>
<evidence type="ECO:0000259" key="5">
    <source>
        <dbReference type="PROSITE" id="PS01124"/>
    </source>
</evidence>
<reference evidence="6 7" key="1">
    <citation type="submission" date="2016-06" db="EMBL/GenBank/DDBJ databases">
        <authorList>
            <person name="Kjaerup R.B."/>
            <person name="Dalgaard T.S."/>
            <person name="Juul-Madsen H.R."/>
        </authorList>
    </citation>
    <scope>NUCLEOTIDE SEQUENCE [LARGE SCALE GENOMIC DNA]</scope>
    <source>
        <strain evidence="6">3</strain>
    </source>
</reference>
<keyword evidence="2" id="KW-0238">DNA-binding</keyword>
<keyword evidence="7" id="KW-1185">Reference proteome</keyword>
<dbReference type="PANTHER" id="PTHR47894">
    <property type="entry name" value="HTH-TYPE TRANSCRIPTIONAL REGULATOR GADX"/>
    <property type="match status" value="1"/>
</dbReference>
<dbReference type="Pfam" id="PF12625">
    <property type="entry name" value="Arabinose_bd"/>
    <property type="match status" value="1"/>
</dbReference>